<feature type="transmembrane region" description="Helical" evidence="1">
    <location>
        <begin position="90"/>
        <end position="115"/>
    </location>
</feature>
<reference evidence="2 3" key="1">
    <citation type="journal article" date="2017" name="BMC Biol.">
        <title>Genomic innovations, transcriptional plasticity and gene loss underlying the evolution and divergence of two highly polyphagous and invasive Helicoverpa pest species.</title>
        <authorList>
            <person name="Pearce S.L."/>
            <person name="Clarke D.F."/>
            <person name="East P.D."/>
            <person name="Elfekih S."/>
            <person name="Gordon K.H."/>
            <person name="Jermiin L.S."/>
            <person name="McGaughran A."/>
            <person name="Oakeshott J.G."/>
            <person name="Papanikolaou A."/>
            <person name="Perera O.P."/>
            <person name="Rane R.V."/>
            <person name="Richards S."/>
            <person name="Tay W.T."/>
            <person name="Walsh T.K."/>
            <person name="Anderson A."/>
            <person name="Anderson C.J."/>
            <person name="Asgari S."/>
            <person name="Board P.G."/>
            <person name="Bretschneider A."/>
            <person name="Campbell P.M."/>
            <person name="Chertemps T."/>
            <person name="Christeller J.T."/>
            <person name="Coppin C.W."/>
            <person name="Downes S.J."/>
            <person name="Duan G."/>
            <person name="Farnsworth C.A."/>
            <person name="Good R.T."/>
            <person name="Han L.B."/>
            <person name="Han Y.C."/>
            <person name="Hatje K."/>
            <person name="Horne I."/>
            <person name="Huang Y.P."/>
            <person name="Hughes D.S."/>
            <person name="Jacquin-Joly E."/>
            <person name="James W."/>
            <person name="Jhangiani S."/>
            <person name="Kollmar M."/>
            <person name="Kuwar S.S."/>
            <person name="Li S."/>
            <person name="Liu N.Y."/>
            <person name="Maibeche M.T."/>
            <person name="Miller J.R."/>
            <person name="Montagne N."/>
            <person name="Perry T."/>
            <person name="Qu J."/>
            <person name="Song S.V."/>
            <person name="Sutton G.G."/>
            <person name="Vogel H."/>
            <person name="Walenz B.P."/>
            <person name="Xu W."/>
            <person name="Zhang H.J."/>
            <person name="Zou Z."/>
            <person name="Batterham P."/>
            <person name="Edwards O.R."/>
            <person name="Feyereisen R."/>
            <person name="Gibbs R.A."/>
            <person name="Heckel D.G."/>
            <person name="McGrath A."/>
            <person name="Robin C."/>
            <person name="Scherer S.E."/>
            <person name="Worley K.C."/>
            <person name="Wu Y.D."/>
        </authorList>
    </citation>
    <scope>NUCLEOTIDE SEQUENCE [LARGE SCALE GENOMIC DNA]</scope>
    <source>
        <strain evidence="2">Harm_GR_Male_#8</strain>
        <tissue evidence="2">Whole organism</tissue>
    </source>
</reference>
<feature type="transmembrane region" description="Helical" evidence="1">
    <location>
        <begin position="51"/>
        <end position="70"/>
    </location>
</feature>
<sequence>MSNTLRSKVFQNHLHKDVQKMFYPFYYFFLLLLSPKYCIKDNYITPNSLKRNLVSFLGAFYVFVTSIVYACEEGYKDYYNESNVHSLAMMSFIYSLDISSFALGIMLVFVQNIIYSRKNILIILMFERIRQSIDISKSIRSMVIWNWVFGTLYFSIHAIVFIELHVLSQVNFLMQIGGFICNYMYAIFDVNSVYGLRIMKILTTYLNRWTEMVLKLNEGEENLISCVKLFDIYTNILKAFELFKDVFQVLVRSVDLIGSNYSACLFELERIIYFTGIIYNNQRVYS</sequence>
<keyword evidence="1" id="KW-0812">Transmembrane</keyword>
<proteinExistence type="predicted"/>
<evidence type="ECO:0008006" key="4">
    <source>
        <dbReference type="Google" id="ProtNLM"/>
    </source>
</evidence>
<keyword evidence="3" id="KW-1185">Reference proteome</keyword>
<protein>
    <recommendedName>
        <fullName evidence="4">Gustatory receptor</fullName>
    </recommendedName>
</protein>
<keyword evidence="1" id="KW-1133">Transmembrane helix</keyword>
<evidence type="ECO:0000313" key="3">
    <source>
        <dbReference type="Proteomes" id="UP000249218"/>
    </source>
</evidence>
<dbReference type="EMBL" id="KZ149937">
    <property type="protein sequence ID" value="PZC77051.1"/>
    <property type="molecule type" value="Genomic_DNA"/>
</dbReference>
<keyword evidence="1" id="KW-0472">Membrane</keyword>
<dbReference type="AlphaFoldDB" id="A0A2W1BRV8"/>
<evidence type="ECO:0000313" key="2">
    <source>
        <dbReference type="EMBL" id="PZC77051.1"/>
    </source>
</evidence>
<gene>
    <name evidence="2" type="primary">HaOG200700</name>
    <name evidence="2" type="ORF">B5X24_HaOG200700</name>
</gene>
<dbReference type="OrthoDB" id="7414613at2759"/>
<name>A0A2W1BRV8_HELAM</name>
<accession>A0A2W1BRV8</accession>
<dbReference type="Proteomes" id="UP000249218">
    <property type="component" value="Unassembled WGS sequence"/>
</dbReference>
<evidence type="ECO:0000256" key="1">
    <source>
        <dbReference type="SAM" id="Phobius"/>
    </source>
</evidence>
<feature type="transmembrane region" description="Helical" evidence="1">
    <location>
        <begin position="20"/>
        <end position="39"/>
    </location>
</feature>
<organism evidence="2 3">
    <name type="scientific">Helicoverpa armigera</name>
    <name type="common">Cotton bollworm</name>
    <name type="synonym">Heliothis armigera</name>
    <dbReference type="NCBI Taxonomy" id="29058"/>
    <lineage>
        <taxon>Eukaryota</taxon>
        <taxon>Metazoa</taxon>
        <taxon>Ecdysozoa</taxon>
        <taxon>Arthropoda</taxon>
        <taxon>Hexapoda</taxon>
        <taxon>Insecta</taxon>
        <taxon>Pterygota</taxon>
        <taxon>Neoptera</taxon>
        <taxon>Endopterygota</taxon>
        <taxon>Lepidoptera</taxon>
        <taxon>Glossata</taxon>
        <taxon>Ditrysia</taxon>
        <taxon>Noctuoidea</taxon>
        <taxon>Noctuidae</taxon>
        <taxon>Heliothinae</taxon>
        <taxon>Helicoverpa</taxon>
    </lineage>
</organism>
<feature type="transmembrane region" description="Helical" evidence="1">
    <location>
        <begin position="172"/>
        <end position="190"/>
    </location>
</feature>
<feature type="transmembrane region" description="Helical" evidence="1">
    <location>
        <begin position="144"/>
        <end position="166"/>
    </location>
</feature>